<dbReference type="Pfam" id="PF20333">
    <property type="entry name" value="DUF6628"/>
    <property type="match status" value="1"/>
</dbReference>
<dbReference type="InterPro" id="IPR046736">
    <property type="entry name" value="DUF6628"/>
</dbReference>
<gene>
    <name evidence="1" type="ORF">GGQ80_001022</name>
</gene>
<evidence type="ECO:0000313" key="1">
    <source>
        <dbReference type="EMBL" id="MBB4153134.1"/>
    </source>
</evidence>
<accession>A0A840FBI2</accession>
<dbReference type="EMBL" id="JACIEV010000002">
    <property type="protein sequence ID" value="MBB4153134.1"/>
    <property type="molecule type" value="Genomic_DNA"/>
</dbReference>
<proteinExistence type="predicted"/>
<comment type="caution">
    <text evidence="1">The sequence shown here is derived from an EMBL/GenBank/DDBJ whole genome shotgun (WGS) entry which is preliminary data.</text>
</comment>
<dbReference type="AlphaFoldDB" id="A0A840FBI2"/>
<evidence type="ECO:0000313" key="2">
    <source>
        <dbReference type="Proteomes" id="UP000529795"/>
    </source>
</evidence>
<sequence>MTAATTIVSPLPHALPDCANARIALFAIRRMGAHGLADARAAHALLTAFGQEFRRPLILMRNLMADLAGVAAGQIAIAPCCCNRMTAAEAALIAVLGRVETMPEAARLLLSDLLGTRHVDGVLASAAAVTAAFADDGRPIGR</sequence>
<dbReference type="RefSeq" id="WP_183982799.1">
    <property type="nucleotide sequence ID" value="NZ_JACIEV010000002.1"/>
</dbReference>
<name>A0A840FBI2_9SPHN</name>
<dbReference type="Proteomes" id="UP000529795">
    <property type="component" value="Unassembled WGS sequence"/>
</dbReference>
<reference evidence="1 2" key="1">
    <citation type="submission" date="2020-08" db="EMBL/GenBank/DDBJ databases">
        <title>Genomic Encyclopedia of Type Strains, Phase IV (KMG-IV): sequencing the most valuable type-strain genomes for metagenomic binning, comparative biology and taxonomic classification.</title>
        <authorList>
            <person name="Goeker M."/>
        </authorList>
    </citation>
    <scope>NUCLEOTIDE SEQUENCE [LARGE SCALE GENOMIC DNA]</scope>
    <source>
        <strain evidence="1 2">YC6723</strain>
    </source>
</reference>
<organism evidence="1 2">
    <name type="scientific">Sphingomonas jinjuensis</name>
    <dbReference type="NCBI Taxonomy" id="535907"/>
    <lineage>
        <taxon>Bacteria</taxon>
        <taxon>Pseudomonadati</taxon>
        <taxon>Pseudomonadota</taxon>
        <taxon>Alphaproteobacteria</taxon>
        <taxon>Sphingomonadales</taxon>
        <taxon>Sphingomonadaceae</taxon>
        <taxon>Sphingomonas</taxon>
    </lineage>
</organism>
<keyword evidence="2" id="KW-1185">Reference proteome</keyword>
<protein>
    <submittedName>
        <fullName evidence="1">Uncharacterized protein</fullName>
    </submittedName>
</protein>